<dbReference type="Proteomes" id="UP000464524">
    <property type="component" value="Chromosome"/>
</dbReference>
<organism evidence="2 3">
    <name type="scientific">Paraglaciecola mesophila</name>
    <dbReference type="NCBI Taxonomy" id="197222"/>
    <lineage>
        <taxon>Bacteria</taxon>
        <taxon>Pseudomonadati</taxon>
        <taxon>Pseudomonadota</taxon>
        <taxon>Gammaproteobacteria</taxon>
        <taxon>Alteromonadales</taxon>
        <taxon>Alteromonadaceae</taxon>
        <taxon>Paraglaciecola</taxon>
    </lineage>
</organism>
<evidence type="ECO:0000313" key="3">
    <source>
        <dbReference type="Proteomes" id="UP000464524"/>
    </source>
</evidence>
<dbReference type="EMBL" id="CP047656">
    <property type="protein sequence ID" value="QHJ11527.1"/>
    <property type="molecule type" value="Genomic_DNA"/>
</dbReference>
<evidence type="ECO:0000259" key="1">
    <source>
        <dbReference type="PROSITE" id="PS50222"/>
    </source>
</evidence>
<protein>
    <recommendedName>
        <fullName evidence="1">EF-hand domain-containing protein</fullName>
    </recommendedName>
</protein>
<reference evidence="2 3" key="1">
    <citation type="submission" date="2019-12" db="EMBL/GenBank/DDBJ databases">
        <title>Genome sequencing and assembly of endphytes of Porphyra tenera.</title>
        <authorList>
            <person name="Park J.M."/>
            <person name="Shin R."/>
            <person name="Jo S.H."/>
        </authorList>
    </citation>
    <scope>NUCLEOTIDE SEQUENCE [LARGE SCALE GENOMIC DNA]</scope>
    <source>
        <strain evidence="2 3">GPM4</strain>
    </source>
</reference>
<dbReference type="CDD" id="cd00051">
    <property type="entry name" value="EFh"/>
    <property type="match status" value="1"/>
</dbReference>
<dbReference type="InterPro" id="IPR018247">
    <property type="entry name" value="EF_Hand_1_Ca_BS"/>
</dbReference>
<dbReference type="RefSeq" id="WP_160179252.1">
    <property type="nucleotide sequence ID" value="NZ_CP047656.1"/>
</dbReference>
<keyword evidence="3" id="KW-1185">Reference proteome</keyword>
<dbReference type="SMART" id="SM00054">
    <property type="entry name" value="EFh"/>
    <property type="match status" value="2"/>
</dbReference>
<evidence type="ECO:0000313" key="2">
    <source>
        <dbReference type="EMBL" id="QHJ11527.1"/>
    </source>
</evidence>
<dbReference type="OrthoDB" id="5770487at2"/>
<dbReference type="InterPro" id="IPR002048">
    <property type="entry name" value="EF_hand_dom"/>
</dbReference>
<accession>A0A857JKN0</accession>
<feature type="domain" description="EF-hand" evidence="1">
    <location>
        <begin position="46"/>
        <end position="81"/>
    </location>
</feature>
<dbReference type="AlphaFoldDB" id="A0A857JKN0"/>
<dbReference type="PROSITE" id="PS00018">
    <property type="entry name" value="EF_HAND_1"/>
    <property type="match status" value="2"/>
</dbReference>
<dbReference type="Gene3D" id="1.10.238.10">
    <property type="entry name" value="EF-hand"/>
    <property type="match status" value="1"/>
</dbReference>
<dbReference type="Pfam" id="PF00036">
    <property type="entry name" value="EF-hand_1"/>
    <property type="match status" value="2"/>
</dbReference>
<dbReference type="SUPFAM" id="SSF47473">
    <property type="entry name" value="EF-hand"/>
    <property type="match status" value="1"/>
</dbReference>
<feature type="domain" description="EF-hand" evidence="1">
    <location>
        <begin position="10"/>
        <end position="45"/>
    </location>
</feature>
<gene>
    <name evidence="2" type="ORF">FX988_01761</name>
</gene>
<dbReference type="KEGG" id="pmes:FX988_01761"/>
<dbReference type="PROSITE" id="PS50222">
    <property type="entry name" value="EF_HAND_2"/>
    <property type="match status" value="2"/>
</dbReference>
<sequence length="82" mass="9707">MAQQETLAPEKVAEIRKEFDYFDTDKNGEIGLTEFIELLTIISPKTKASHVEEGFSLIDKNNDGSIDFEEFLEWWQQSWWEY</sequence>
<name>A0A857JKN0_9ALTE</name>
<dbReference type="InterPro" id="IPR011992">
    <property type="entry name" value="EF-hand-dom_pair"/>
</dbReference>
<dbReference type="GO" id="GO:0005509">
    <property type="term" value="F:calcium ion binding"/>
    <property type="evidence" value="ECO:0007669"/>
    <property type="project" value="InterPro"/>
</dbReference>
<proteinExistence type="predicted"/>